<keyword evidence="2" id="KW-1185">Reference proteome</keyword>
<evidence type="ECO:0000313" key="2">
    <source>
        <dbReference type="Proteomes" id="UP000093309"/>
    </source>
</evidence>
<dbReference type="RefSeq" id="WP_065850639.1">
    <property type="nucleotide sequence ID" value="NZ_LYPC01000010.1"/>
</dbReference>
<gene>
    <name evidence="1" type="ORF">A8709_07680</name>
</gene>
<dbReference type="PANTHER" id="PTHR40616:SF1">
    <property type="entry name" value="LINALOOL DEHYDRATASE_ISOMERASE DOMAIN-CONTAINING PROTEIN"/>
    <property type="match status" value="1"/>
</dbReference>
<evidence type="ECO:0008006" key="3">
    <source>
        <dbReference type="Google" id="ProtNLM"/>
    </source>
</evidence>
<dbReference type="STRING" id="512399.A8709_07680"/>
<organism evidence="1 2">
    <name type="scientific">Paenibacillus pectinilyticus</name>
    <dbReference type="NCBI Taxonomy" id="512399"/>
    <lineage>
        <taxon>Bacteria</taxon>
        <taxon>Bacillati</taxon>
        <taxon>Bacillota</taxon>
        <taxon>Bacilli</taxon>
        <taxon>Bacillales</taxon>
        <taxon>Paenibacillaceae</taxon>
        <taxon>Paenibacillus</taxon>
    </lineage>
</organism>
<proteinExistence type="predicted"/>
<protein>
    <recommendedName>
        <fullName evidence="3">Heparin-sulfate lyase N-terminal domain-containing protein</fullName>
    </recommendedName>
</protein>
<dbReference type="EMBL" id="LYPC01000010">
    <property type="protein sequence ID" value="OCT16551.1"/>
    <property type="molecule type" value="Genomic_DNA"/>
</dbReference>
<reference evidence="2" key="1">
    <citation type="submission" date="2016-05" db="EMBL/GenBank/DDBJ databases">
        <title>Paenibacillus oryzae. sp. nov., isolated from the rice root.</title>
        <authorList>
            <person name="Zhang J."/>
            <person name="Zhang X."/>
        </authorList>
    </citation>
    <scope>NUCLEOTIDE SEQUENCE [LARGE SCALE GENOMIC DNA]</scope>
    <source>
        <strain evidence="2">KCTC13222</strain>
    </source>
</reference>
<dbReference type="PANTHER" id="PTHR40616">
    <property type="entry name" value="LINALOOL DEHYDRATASE_ISOMERASE DOMAIN-CONTAINING PROTEIN"/>
    <property type="match status" value="1"/>
</dbReference>
<name>A0A1C1A7H7_9BACL</name>
<sequence>MRRDELLRAIGANDGQYDASVKLIRTPLSATYHTALKQQTNPFVYALYPSLCYAYDLLCYGGDAYTQRAIEILHVVIAGQDKDETRASYGIWPYFFEEPLDEMDRPDWNMADFHGKRLVLILKKYAAALPQSLVEEIREAVYHACQAIILRNVGPHYTNIAIMGAFVTLVGGELLDDHEIRSYGEQRLKRFYEFTTGIGTFSEYNSPCYSPIAIEELDSIYQESSTSEAVTLAEQLLDMAWQMIAKHFHPATGEWSGPYSRTYSTLMTEREKHFLGNALNKGSLGIQCPEKYHAYFTSKEERYFNEPTLMVAETGYQNYATTYQNERISLGSYTCGSMWNQRRNLLGFVDMDGRKAFVQLQFLKDGKDFCSAIFTGVQSRETVLFGFNLATDNGAWHQELDLINGRFRASDLRIRLLIGGDLEDMKLPTVVEGKRLTTMLGDTQLRIEAVLAESDYGALEVAAERSEDELHMDYVIYAGEEQAFDFHAVQKAVWVFALSLGQPGHLPGVTVTHEANSVIAAIGEKEAHMSIKVPRAPGKTGELYRNNRVQQPGNLLERVK</sequence>
<accession>A0A1C1A7H7</accession>
<evidence type="ECO:0000313" key="1">
    <source>
        <dbReference type="EMBL" id="OCT16551.1"/>
    </source>
</evidence>
<dbReference type="Proteomes" id="UP000093309">
    <property type="component" value="Unassembled WGS sequence"/>
</dbReference>
<dbReference type="OrthoDB" id="9813410at2"/>
<comment type="caution">
    <text evidence="1">The sequence shown here is derived from an EMBL/GenBank/DDBJ whole genome shotgun (WGS) entry which is preliminary data.</text>
</comment>
<dbReference type="AlphaFoldDB" id="A0A1C1A7H7"/>